<keyword evidence="5 8" id="KW-0227">DNA damage</keyword>
<dbReference type="PANTHER" id="PTHR10815:SF5">
    <property type="entry name" value="METHYLATED-DNA--PROTEIN-CYSTEINE METHYLTRANSFERASE"/>
    <property type="match status" value="1"/>
</dbReference>
<dbReference type="EMBL" id="BSUJ01000001">
    <property type="protein sequence ID" value="GMA21366.1"/>
    <property type="molecule type" value="Genomic_DNA"/>
</dbReference>
<comment type="catalytic activity">
    <reaction evidence="1 8">
        <text>a 4-O-methyl-thymidine in DNA + L-cysteinyl-[protein] = a thymidine in DNA + S-methyl-L-cysteinyl-[protein]</text>
        <dbReference type="Rhea" id="RHEA:53428"/>
        <dbReference type="Rhea" id="RHEA-COMP:10131"/>
        <dbReference type="Rhea" id="RHEA-COMP:10132"/>
        <dbReference type="Rhea" id="RHEA-COMP:13555"/>
        <dbReference type="Rhea" id="RHEA-COMP:13556"/>
        <dbReference type="ChEBI" id="CHEBI:29950"/>
        <dbReference type="ChEBI" id="CHEBI:82612"/>
        <dbReference type="ChEBI" id="CHEBI:137386"/>
        <dbReference type="ChEBI" id="CHEBI:137387"/>
        <dbReference type="EC" id="2.1.1.63"/>
    </reaction>
</comment>
<keyword evidence="13" id="KW-1185">Reference proteome</keyword>
<dbReference type="SUPFAM" id="SSF46767">
    <property type="entry name" value="Methylated DNA-protein cysteine methyltransferase, C-terminal domain"/>
    <property type="match status" value="1"/>
</dbReference>
<evidence type="ECO:0000256" key="2">
    <source>
        <dbReference type="ARBA" id="ARBA00022490"/>
    </source>
</evidence>
<keyword evidence="2 8" id="KW-0963">Cytoplasm</keyword>
<comment type="miscellaneous">
    <text evidence="8">This enzyme catalyzes only one turnover and therefore is not strictly catalytic. According to one definition, an enzyme is a biocatalyst that acts repeatedly and over many reaction cycles.</text>
</comment>
<comment type="catalytic activity">
    <reaction evidence="7 8">
        <text>a 6-O-methyl-2'-deoxyguanosine in DNA + L-cysteinyl-[protein] = S-methyl-L-cysteinyl-[protein] + a 2'-deoxyguanosine in DNA</text>
        <dbReference type="Rhea" id="RHEA:24000"/>
        <dbReference type="Rhea" id="RHEA-COMP:10131"/>
        <dbReference type="Rhea" id="RHEA-COMP:10132"/>
        <dbReference type="Rhea" id="RHEA-COMP:11367"/>
        <dbReference type="Rhea" id="RHEA-COMP:11368"/>
        <dbReference type="ChEBI" id="CHEBI:29950"/>
        <dbReference type="ChEBI" id="CHEBI:82612"/>
        <dbReference type="ChEBI" id="CHEBI:85445"/>
        <dbReference type="ChEBI" id="CHEBI:85448"/>
        <dbReference type="EC" id="2.1.1.63"/>
    </reaction>
</comment>
<comment type="similarity">
    <text evidence="8">Belongs to the MGMT family.</text>
</comment>
<dbReference type="InterPro" id="IPR014048">
    <property type="entry name" value="MethylDNA_cys_MeTrfase_DNA-bd"/>
</dbReference>
<evidence type="ECO:0000259" key="10">
    <source>
        <dbReference type="Pfam" id="PF02870"/>
    </source>
</evidence>
<dbReference type="PROSITE" id="PS00374">
    <property type="entry name" value="MGMT"/>
    <property type="match status" value="1"/>
</dbReference>
<dbReference type="EMBL" id="BSUJ01000005">
    <property type="protein sequence ID" value="GMA22115.1"/>
    <property type="molecule type" value="Genomic_DNA"/>
</dbReference>
<proteinExistence type="inferred from homology"/>
<dbReference type="Pfam" id="PF01035">
    <property type="entry name" value="DNA_binding_1"/>
    <property type="match status" value="1"/>
</dbReference>
<dbReference type="EC" id="2.1.1.63" evidence="8"/>
<name>A0ABQ6HUV4_9MICO</name>
<keyword evidence="6 8" id="KW-0234">DNA repair</keyword>
<evidence type="ECO:0000256" key="7">
    <source>
        <dbReference type="ARBA" id="ARBA00049348"/>
    </source>
</evidence>
<dbReference type="Gene3D" id="1.10.10.10">
    <property type="entry name" value="Winged helix-like DNA-binding domain superfamily/Winged helix DNA-binding domain"/>
    <property type="match status" value="1"/>
</dbReference>
<evidence type="ECO:0000256" key="3">
    <source>
        <dbReference type="ARBA" id="ARBA00022603"/>
    </source>
</evidence>
<comment type="caution">
    <text evidence="12">The sequence shown here is derived from an EMBL/GenBank/DDBJ whole genome shotgun (WGS) entry which is preliminary data.</text>
</comment>
<dbReference type="CDD" id="cd06445">
    <property type="entry name" value="ATase"/>
    <property type="match status" value="1"/>
</dbReference>
<dbReference type="NCBIfam" id="TIGR00589">
    <property type="entry name" value="ogt"/>
    <property type="match status" value="1"/>
</dbReference>
<reference evidence="12" key="3">
    <citation type="submission" date="2023-02" db="EMBL/GenBank/DDBJ databases">
        <authorList>
            <person name="Sun Q."/>
            <person name="Mori K."/>
        </authorList>
    </citation>
    <scope>NUCLEOTIDE SEQUENCE</scope>
    <source>
        <strain evidence="12">NBRC 105830</strain>
    </source>
</reference>
<evidence type="ECO:0000259" key="9">
    <source>
        <dbReference type="Pfam" id="PF01035"/>
    </source>
</evidence>
<dbReference type="Pfam" id="PF02870">
    <property type="entry name" value="Methyltransf_1N"/>
    <property type="match status" value="1"/>
</dbReference>
<dbReference type="PANTHER" id="PTHR10815">
    <property type="entry name" value="METHYLATED-DNA--PROTEIN-CYSTEINE METHYLTRANSFERASE"/>
    <property type="match status" value="1"/>
</dbReference>
<dbReference type="GO" id="GO:0008168">
    <property type="term" value="F:methyltransferase activity"/>
    <property type="evidence" value="ECO:0007669"/>
    <property type="project" value="UniProtKB-KW"/>
</dbReference>
<evidence type="ECO:0000313" key="12">
    <source>
        <dbReference type="EMBL" id="GMA22115.1"/>
    </source>
</evidence>
<evidence type="ECO:0000256" key="1">
    <source>
        <dbReference type="ARBA" id="ARBA00001286"/>
    </source>
</evidence>
<evidence type="ECO:0000256" key="8">
    <source>
        <dbReference type="HAMAP-Rule" id="MF_00772"/>
    </source>
</evidence>
<accession>A0ABQ6HUV4</accession>
<evidence type="ECO:0000256" key="4">
    <source>
        <dbReference type="ARBA" id="ARBA00022679"/>
    </source>
</evidence>
<dbReference type="RefSeq" id="WP_241441619.1">
    <property type="nucleotide sequence ID" value="NZ_BSUJ01000001.1"/>
</dbReference>
<dbReference type="InterPro" id="IPR036631">
    <property type="entry name" value="MGMT_N_sf"/>
</dbReference>
<dbReference type="Gene3D" id="3.30.160.70">
    <property type="entry name" value="Methylated DNA-protein cysteine methyltransferase domain"/>
    <property type="match status" value="1"/>
</dbReference>
<dbReference type="SUPFAM" id="SSF53155">
    <property type="entry name" value="Methylated DNA-protein cysteine methyltransferase domain"/>
    <property type="match status" value="1"/>
</dbReference>
<keyword evidence="4 8" id="KW-0808">Transferase</keyword>
<feature type="domain" description="Methylguanine DNA methyltransferase ribonuclease-like" evidence="10">
    <location>
        <begin position="18"/>
        <end position="87"/>
    </location>
</feature>
<dbReference type="InterPro" id="IPR001497">
    <property type="entry name" value="MethylDNA_cys_MeTrfase_AS"/>
</dbReference>
<dbReference type="Proteomes" id="UP001157109">
    <property type="component" value="Unassembled WGS sequence"/>
</dbReference>
<feature type="active site" description="Nucleophile; methyl group acceptor" evidence="8">
    <location>
        <position position="142"/>
    </location>
</feature>
<dbReference type="GO" id="GO:0032259">
    <property type="term" value="P:methylation"/>
    <property type="evidence" value="ECO:0007669"/>
    <property type="project" value="UniProtKB-KW"/>
</dbReference>
<evidence type="ECO:0000313" key="13">
    <source>
        <dbReference type="Proteomes" id="UP001157109"/>
    </source>
</evidence>
<sequence>MTQTHTEARPTTARHTRVTSPLGDVVLVAREAALVGAYFDGQRYLHEAWTFGPRVDPGADPVLGLAAEQLAEYFAGERRAFDLPLAPRGDAFAQRVWALLCAIPYGATTTYGALAEQVGGRGLAQAVGQSVGHNPISVIVPCHRVLGSDGSLTGYAGGLDRKRALLALEEPAEVTATRLF</sequence>
<reference evidence="13" key="2">
    <citation type="journal article" date="2019" name="Int. J. Syst. Evol. Microbiol.">
        <title>The Global Catalogue of Microorganisms (GCM) 10K type strain sequencing project: providing services to taxonomists for standard genome sequencing and annotation.</title>
        <authorList>
            <consortium name="The Broad Institute Genomics Platform"/>
            <consortium name="The Broad Institute Genome Sequencing Center for Infectious Disease"/>
            <person name="Wu L."/>
            <person name="Ma J."/>
        </authorList>
    </citation>
    <scope>NUCLEOTIDE SEQUENCE [LARGE SCALE GENOMIC DNA]</scope>
    <source>
        <strain evidence="13">NBRC 105830</strain>
    </source>
</reference>
<feature type="domain" description="Methylated-DNA-[protein]-cysteine S-methyltransferase DNA binding" evidence="9">
    <location>
        <begin position="91"/>
        <end position="170"/>
    </location>
</feature>
<dbReference type="InterPro" id="IPR008332">
    <property type="entry name" value="MethylG_MeTrfase_N"/>
</dbReference>
<evidence type="ECO:0000256" key="5">
    <source>
        <dbReference type="ARBA" id="ARBA00022763"/>
    </source>
</evidence>
<evidence type="ECO:0000256" key="6">
    <source>
        <dbReference type="ARBA" id="ARBA00023204"/>
    </source>
</evidence>
<gene>
    <name evidence="11" type="ORF">GCM10025862_33870</name>
    <name evidence="12" type="ORF">GCM10025862_41380</name>
</gene>
<dbReference type="InterPro" id="IPR036388">
    <property type="entry name" value="WH-like_DNA-bd_sf"/>
</dbReference>
<protein>
    <recommendedName>
        <fullName evidence="8">Methylated-DNA--protein-cysteine methyltransferase</fullName>
        <ecNumber evidence="8">2.1.1.63</ecNumber>
    </recommendedName>
    <alternativeName>
        <fullName evidence="8">6-O-methylguanine-DNA methyltransferase</fullName>
        <shortName evidence="8">MGMT</shortName>
    </alternativeName>
    <alternativeName>
        <fullName evidence="8">O-6-methylguanine-DNA-alkyltransferase</fullName>
    </alternativeName>
</protein>
<reference evidence="12" key="1">
    <citation type="journal article" date="2014" name="Int. J. Syst. Evol. Microbiol.">
        <title>Complete genome of a new Firmicutes species belonging to the dominant human colonic microbiota ('Ruminococcus bicirculans') reveals two chromosomes and a selective capacity to utilize plant glucans.</title>
        <authorList>
            <consortium name="NISC Comparative Sequencing Program"/>
            <person name="Wegmann U."/>
            <person name="Louis P."/>
            <person name="Goesmann A."/>
            <person name="Henrissat B."/>
            <person name="Duncan S.H."/>
            <person name="Flint H.J."/>
        </authorList>
    </citation>
    <scope>NUCLEOTIDE SEQUENCE</scope>
    <source>
        <strain evidence="12">NBRC 105830</strain>
    </source>
</reference>
<evidence type="ECO:0000313" key="11">
    <source>
        <dbReference type="EMBL" id="GMA21366.1"/>
    </source>
</evidence>
<dbReference type="InterPro" id="IPR023546">
    <property type="entry name" value="MGMT"/>
</dbReference>
<dbReference type="HAMAP" id="MF_00772">
    <property type="entry name" value="OGT"/>
    <property type="match status" value="1"/>
</dbReference>
<keyword evidence="3 8" id="KW-0489">Methyltransferase</keyword>
<organism evidence="12 13">
    <name type="scientific">Arsenicicoccus piscis</name>
    <dbReference type="NCBI Taxonomy" id="673954"/>
    <lineage>
        <taxon>Bacteria</taxon>
        <taxon>Bacillati</taxon>
        <taxon>Actinomycetota</taxon>
        <taxon>Actinomycetes</taxon>
        <taxon>Micrococcales</taxon>
        <taxon>Intrasporangiaceae</taxon>
        <taxon>Arsenicicoccus</taxon>
    </lineage>
</organism>
<comment type="subcellular location">
    <subcellularLocation>
        <location evidence="8">Cytoplasm</location>
    </subcellularLocation>
</comment>
<comment type="function">
    <text evidence="8">Involved in the cellular defense against the biological effects of O6-methylguanine (O6-MeG) and O4-methylthymine (O4-MeT) in DNA. Repairs the methylated nucleobase in DNA by stoichiometrically transferring the methyl group to a cysteine residue in the enzyme. This is a suicide reaction: the enzyme is irreversibly inactivated.</text>
</comment>
<dbReference type="InterPro" id="IPR036217">
    <property type="entry name" value="MethylDNA_cys_MeTrfase_DNAb"/>
</dbReference>